<proteinExistence type="predicted"/>
<protein>
    <submittedName>
        <fullName evidence="1">Uncharacterized protein</fullName>
    </submittedName>
</protein>
<dbReference type="EMBL" id="JAYMGO010000009">
    <property type="protein sequence ID" value="KAL1268370.1"/>
    <property type="molecule type" value="Genomic_DNA"/>
</dbReference>
<reference evidence="1 2" key="1">
    <citation type="submission" date="2023-09" db="EMBL/GenBank/DDBJ databases">
        <authorList>
            <person name="Wang M."/>
        </authorList>
    </citation>
    <scope>NUCLEOTIDE SEQUENCE [LARGE SCALE GENOMIC DNA]</scope>
    <source>
        <strain evidence="1">GT-2023</strain>
        <tissue evidence="1">Liver</tissue>
    </source>
</reference>
<organism evidence="1 2">
    <name type="scientific">Cirrhinus molitorella</name>
    <name type="common">mud carp</name>
    <dbReference type="NCBI Taxonomy" id="172907"/>
    <lineage>
        <taxon>Eukaryota</taxon>
        <taxon>Metazoa</taxon>
        <taxon>Chordata</taxon>
        <taxon>Craniata</taxon>
        <taxon>Vertebrata</taxon>
        <taxon>Euteleostomi</taxon>
        <taxon>Actinopterygii</taxon>
        <taxon>Neopterygii</taxon>
        <taxon>Teleostei</taxon>
        <taxon>Ostariophysi</taxon>
        <taxon>Cypriniformes</taxon>
        <taxon>Cyprinidae</taxon>
        <taxon>Labeoninae</taxon>
        <taxon>Labeonini</taxon>
        <taxon>Cirrhinus</taxon>
    </lineage>
</organism>
<evidence type="ECO:0000313" key="2">
    <source>
        <dbReference type="Proteomes" id="UP001558613"/>
    </source>
</evidence>
<gene>
    <name evidence="1" type="ORF">QQF64_033733</name>
</gene>
<comment type="caution">
    <text evidence="1">The sequence shown here is derived from an EMBL/GenBank/DDBJ whole genome shotgun (WGS) entry which is preliminary data.</text>
</comment>
<sequence>MSDQELRCLPPCQRQLSDDDQHTFCFKCLGEEHAVLGLEGECEHCNLLPFKVLHARLAFFKESSWGSRVDLAKAHETDPPLALTLSLDREVLASASRAGQAGASLHTMAVLQAYQADLLKDLSTGGSIDEEAFSELRQATDLSLRATKQTAQPHGHQGQRPCFPP</sequence>
<keyword evidence="2" id="KW-1185">Reference proteome</keyword>
<name>A0ABR3MUQ5_9TELE</name>
<evidence type="ECO:0000313" key="1">
    <source>
        <dbReference type="EMBL" id="KAL1268370.1"/>
    </source>
</evidence>
<dbReference type="Proteomes" id="UP001558613">
    <property type="component" value="Unassembled WGS sequence"/>
</dbReference>
<accession>A0ABR3MUQ5</accession>